<protein>
    <submittedName>
        <fullName evidence="1">Uncharacterized protein</fullName>
    </submittedName>
</protein>
<sequence length="45" mass="4425">MAPPTFPLHSVVQEAPEAVVAVVDAEVGADVVAAVVGVVVAAETI</sequence>
<dbReference type="Proteomes" id="UP000218554">
    <property type="component" value="Chromosome"/>
</dbReference>
<reference evidence="1 2" key="2">
    <citation type="journal article" date="2017" name="Int. J. Syst. Evol. Microbiol.">
        <title>Pseudomonas furukawaii sp. nov., a polychlorinated biphenyl-degrading bacterium isolated from biphenyl-contaminated soil in Japan.</title>
        <authorList>
            <person name="Kimura N."/>
            <person name="Watanabe T."/>
            <person name="Suenaga H."/>
            <person name="Fujihara H."/>
            <person name="Futagami T."/>
            <person name="Goto M."/>
            <person name="Hanada S."/>
            <person name="Hirose J."/>
        </authorList>
    </citation>
    <scope>NUCLEOTIDE SEQUENCE [LARGE SCALE GENOMIC DNA]</scope>
    <source>
        <strain evidence="2">DSM 10086 / NBRC 110670 / KF707</strain>
    </source>
</reference>
<keyword evidence="2" id="KW-1185">Reference proteome</keyword>
<accession>A0AAD1C033</accession>
<dbReference type="AlphaFoldDB" id="A0AAD1C033"/>
<proteinExistence type="predicted"/>
<evidence type="ECO:0000313" key="2">
    <source>
        <dbReference type="Proteomes" id="UP000218554"/>
    </source>
</evidence>
<gene>
    <name evidence="1" type="ORF">KF707C_25470</name>
</gene>
<reference evidence="2" key="1">
    <citation type="submission" date="2015-05" db="EMBL/GenBank/DDBJ databases">
        <title>Draft genome sequencing of a biphenyl-degrading bacterium, Pseudomonas balearica KF707 (=NBRC110670).</title>
        <authorList>
            <person name="Kimura N."/>
            <person name="Hirose J."/>
            <person name="Watanabe T."/>
            <person name="Suenaga H."/>
            <person name="Fujihara H."/>
            <person name="Noguchi M."/>
            <person name="Hashimoto M."/>
            <person name="Shimodaira J."/>
            <person name="Tsuchikane K."/>
            <person name="Hosoyama A."/>
            <person name="Yamazoe A."/>
            <person name="Fujita N."/>
            <person name="Furukawa K."/>
        </authorList>
    </citation>
    <scope>NUCLEOTIDE SEQUENCE [LARGE SCALE GENOMIC DNA]</scope>
    <source>
        <strain evidence="2">DSM 10086 / NBRC 110670 / KF707</strain>
    </source>
</reference>
<dbReference type="KEGG" id="pfuw:KF707C_25470"/>
<organism evidence="1 2">
    <name type="scientific">Metapseudomonas furukawaii</name>
    <name type="common">Pseudomonas furukawaii</name>
    <dbReference type="NCBI Taxonomy" id="1149133"/>
    <lineage>
        <taxon>Bacteria</taxon>
        <taxon>Pseudomonadati</taxon>
        <taxon>Pseudomonadota</taxon>
        <taxon>Gammaproteobacteria</taxon>
        <taxon>Pseudomonadales</taxon>
        <taxon>Pseudomonadaceae</taxon>
        <taxon>Metapseudomonas</taxon>
    </lineage>
</organism>
<dbReference type="EMBL" id="AP014862">
    <property type="protein sequence ID" value="BAU74235.1"/>
    <property type="molecule type" value="Genomic_DNA"/>
</dbReference>
<name>A0AAD1C033_METFU</name>
<evidence type="ECO:0000313" key="1">
    <source>
        <dbReference type="EMBL" id="BAU74235.1"/>
    </source>
</evidence>